<name>A0ABU1VFE8_9BURK</name>
<comment type="caution">
    <text evidence="2">The sequence shown here is derived from an EMBL/GenBank/DDBJ whole genome shotgun (WGS) entry which is preliminary data.</text>
</comment>
<evidence type="ECO:0000313" key="2">
    <source>
        <dbReference type="EMBL" id="MDR7096187.1"/>
    </source>
</evidence>
<evidence type="ECO:0000259" key="1">
    <source>
        <dbReference type="Pfam" id="PF09664"/>
    </source>
</evidence>
<evidence type="ECO:0000313" key="3">
    <source>
        <dbReference type="Proteomes" id="UP001265550"/>
    </source>
</evidence>
<sequence>MEWVDVQIRRGVRERSAPNTTPSELGLLPFEQRELLTLWVRKDNASRGRDSLLKEGGQHRIELSEALCDWLLREGWINRNEKLIGGHWRWEALTWRDLHTLKKLLGVGSKTQRNESRALLLEDLRQWLSGLEATDLPSQHRGLLDDLNHALSSLEQDAAQRVEVLEARDRWIRALYSWCLDERQGTRRDFALHAGEHTKSIGAGDWKWLEEHFELERYGVSHFTPMMWVAGQGVLHWDERTVDLNAVSFLALPLDDVLRVKAVTAAPAHWWLIENRTSFERQAQQLADGVLLAWMPGRPSTAWLAAIEHLAQFAPAPLRVSGDADPAGVDMVWGMGRVWERLGLPWEPFRMGLDELRAARQPWALNAHDKVLISRLLESPDLPQALHQLCLAMQRDGFKAEQEGWL</sequence>
<accession>A0ABU1VFE8</accession>
<organism evidence="2 3">
    <name type="scientific">Hydrogenophaga laconesensis</name>
    <dbReference type="NCBI Taxonomy" id="1805971"/>
    <lineage>
        <taxon>Bacteria</taxon>
        <taxon>Pseudomonadati</taxon>
        <taxon>Pseudomonadota</taxon>
        <taxon>Betaproteobacteria</taxon>
        <taxon>Burkholderiales</taxon>
        <taxon>Comamonadaceae</taxon>
        <taxon>Hydrogenophaga</taxon>
    </lineage>
</organism>
<dbReference type="InterPro" id="IPR024465">
    <property type="entry name" value="DUF2399"/>
</dbReference>
<protein>
    <recommendedName>
        <fullName evidence="1">DUF2399 domain-containing protein</fullName>
    </recommendedName>
</protein>
<reference evidence="2 3" key="1">
    <citation type="submission" date="2023-07" db="EMBL/GenBank/DDBJ databases">
        <title>Sorghum-associated microbial communities from plants grown in Nebraska, USA.</title>
        <authorList>
            <person name="Schachtman D."/>
        </authorList>
    </citation>
    <scope>NUCLEOTIDE SEQUENCE [LARGE SCALE GENOMIC DNA]</scope>
    <source>
        <strain evidence="2 3">BE240</strain>
    </source>
</reference>
<dbReference type="Proteomes" id="UP001265550">
    <property type="component" value="Unassembled WGS sequence"/>
</dbReference>
<gene>
    <name evidence="2" type="ORF">J2X09_003942</name>
</gene>
<dbReference type="Pfam" id="PF09664">
    <property type="entry name" value="DUF2399"/>
    <property type="match status" value="1"/>
</dbReference>
<dbReference type="EMBL" id="JAVDWE010000012">
    <property type="protein sequence ID" value="MDR7096187.1"/>
    <property type="molecule type" value="Genomic_DNA"/>
</dbReference>
<keyword evidence="3" id="KW-1185">Reference proteome</keyword>
<proteinExistence type="predicted"/>
<feature type="domain" description="DUF2399" evidence="1">
    <location>
        <begin position="251"/>
        <end position="404"/>
    </location>
</feature>